<keyword evidence="1" id="KW-1133">Transmembrane helix</keyword>
<dbReference type="Proteomes" id="UP000051913">
    <property type="component" value="Unassembled WGS sequence"/>
</dbReference>
<protein>
    <recommendedName>
        <fullName evidence="4">Transmembrane protein</fullName>
    </recommendedName>
</protein>
<sequence>MADNMRSMLSRLFGLMKFIVPAFYIAGAMGIWLAFSRSNPDGLANIWIAIYTFPMVMIGTFLLQGEFPYLPGRYYEAHALYFWPSVALLALAIFFIFHGLQRLTRKVE</sequence>
<evidence type="ECO:0000313" key="2">
    <source>
        <dbReference type="EMBL" id="KRR08455.1"/>
    </source>
</evidence>
<evidence type="ECO:0008006" key="4">
    <source>
        <dbReference type="Google" id="ProtNLM"/>
    </source>
</evidence>
<dbReference type="RefSeq" id="WP_156438357.1">
    <property type="nucleotide sequence ID" value="NZ_LLXX01000079.1"/>
</dbReference>
<reference evidence="2 3" key="1">
    <citation type="submission" date="2014-03" db="EMBL/GenBank/DDBJ databases">
        <title>Bradyrhizobium valentinum sp. nov., isolated from effective nodules of Lupinus mariae-josephae, a lupine endemic of basic-lime soils in Eastern Spain.</title>
        <authorList>
            <person name="Duran D."/>
            <person name="Rey L."/>
            <person name="Navarro A."/>
            <person name="Busquets A."/>
            <person name="Imperial J."/>
            <person name="Ruiz-Argueso T."/>
        </authorList>
    </citation>
    <scope>NUCLEOTIDE SEQUENCE [LARGE SCALE GENOMIC DNA]</scope>
    <source>
        <strain evidence="2 3">LmjM3</strain>
    </source>
</reference>
<dbReference type="AlphaFoldDB" id="A0A0R3LL19"/>
<name>A0A0R3LL19_9BRAD</name>
<keyword evidence="1" id="KW-0472">Membrane</keyword>
<organism evidence="2 3">
    <name type="scientific">Bradyrhizobium valentinum</name>
    <dbReference type="NCBI Taxonomy" id="1518501"/>
    <lineage>
        <taxon>Bacteria</taxon>
        <taxon>Pseudomonadati</taxon>
        <taxon>Pseudomonadota</taxon>
        <taxon>Alphaproteobacteria</taxon>
        <taxon>Hyphomicrobiales</taxon>
        <taxon>Nitrobacteraceae</taxon>
        <taxon>Bradyrhizobium</taxon>
    </lineage>
</organism>
<keyword evidence="1" id="KW-0812">Transmembrane</keyword>
<accession>A0A0R3LL19</accession>
<feature type="transmembrane region" description="Helical" evidence="1">
    <location>
        <begin position="12"/>
        <end position="35"/>
    </location>
</feature>
<feature type="transmembrane region" description="Helical" evidence="1">
    <location>
        <begin position="42"/>
        <end position="61"/>
    </location>
</feature>
<feature type="transmembrane region" description="Helical" evidence="1">
    <location>
        <begin position="81"/>
        <end position="100"/>
    </location>
</feature>
<comment type="caution">
    <text evidence="2">The sequence shown here is derived from an EMBL/GenBank/DDBJ whole genome shotgun (WGS) entry which is preliminary data.</text>
</comment>
<keyword evidence="3" id="KW-1185">Reference proteome</keyword>
<gene>
    <name evidence="2" type="ORF">CP49_31430</name>
</gene>
<dbReference type="EMBL" id="LLXX01000079">
    <property type="protein sequence ID" value="KRR08455.1"/>
    <property type="molecule type" value="Genomic_DNA"/>
</dbReference>
<evidence type="ECO:0000313" key="3">
    <source>
        <dbReference type="Proteomes" id="UP000051913"/>
    </source>
</evidence>
<evidence type="ECO:0000256" key="1">
    <source>
        <dbReference type="SAM" id="Phobius"/>
    </source>
</evidence>
<proteinExistence type="predicted"/>